<feature type="domain" description="HDOD" evidence="1">
    <location>
        <begin position="22"/>
        <end position="210"/>
    </location>
</feature>
<organism evidence="2 3">
    <name type="scientific">Geodermatophilus africanus</name>
    <dbReference type="NCBI Taxonomy" id="1137993"/>
    <lineage>
        <taxon>Bacteria</taxon>
        <taxon>Bacillati</taxon>
        <taxon>Actinomycetota</taxon>
        <taxon>Actinomycetes</taxon>
        <taxon>Geodermatophilales</taxon>
        <taxon>Geodermatophilaceae</taxon>
        <taxon>Geodermatophilus</taxon>
    </lineage>
</organism>
<dbReference type="Proteomes" id="UP000198921">
    <property type="component" value="Unassembled WGS sequence"/>
</dbReference>
<dbReference type="RefSeq" id="WP_244522285.1">
    <property type="nucleotide sequence ID" value="NZ_FNOT01000001.1"/>
</dbReference>
<name>A0A1H3BBP4_9ACTN</name>
<dbReference type="AlphaFoldDB" id="A0A1H3BBP4"/>
<dbReference type="Pfam" id="PF08668">
    <property type="entry name" value="HDOD"/>
    <property type="match status" value="1"/>
</dbReference>
<protein>
    <submittedName>
        <fullName evidence="2">HDOD domain-containing protein</fullName>
    </submittedName>
</protein>
<dbReference type="PANTHER" id="PTHR33525">
    <property type="match status" value="1"/>
</dbReference>
<evidence type="ECO:0000259" key="1">
    <source>
        <dbReference type="PROSITE" id="PS51833"/>
    </source>
</evidence>
<evidence type="ECO:0000313" key="3">
    <source>
        <dbReference type="Proteomes" id="UP000198921"/>
    </source>
</evidence>
<dbReference type="STRING" id="1137993.SAMN05660209_00371"/>
<keyword evidence="3" id="KW-1185">Reference proteome</keyword>
<dbReference type="SUPFAM" id="SSF109604">
    <property type="entry name" value="HD-domain/PDEase-like"/>
    <property type="match status" value="1"/>
</dbReference>
<dbReference type="PANTHER" id="PTHR33525:SF4">
    <property type="entry name" value="CYCLIC DI-GMP PHOSPHODIESTERASE CDGJ"/>
    <property type="match status" value="1"/>
</dbReference>
<dbReference type="InterPro" id="IPR052340">
    <property type="entry name" value="RNase_Y/CdgJ"/>
</dbReference>
<dbReference type="EMBL" id="FNOT01000001">
    <property type="protein sequence ID" value="SDX39108.1"/>
    <property type="molecule type" value="Genomic_DNA"/>
</dbReference>
<sequence>MTTATVPAPLDVQRILAGIDTMATQKAVAAQIVARASADDTSARELAAILAGDLALAGRVTKLANSAYFGMSGRVGSLQFAIAVVGFMTVRTMATVALTDLDDESRLPEDFWPTSTHLAQAATLLAPRFGERPPDALCLGMLAQLGSALLHHNDPEGYAQLVADEPDLPSRRLAEERRYGIHALRLTAVALEHWGFPPRMVAALHSLDDLTAPDGALLRVAFEVAARLSRRPHVPVPVGRLCGGLLTEDALDLVVERVRAEAEELRMAMLS</sequence>
<accession>A0A1H3BBP4</accession>
<gene>
    <name evidence="2" type="ORF">SAMN05660209_00371</name>
</gene>
<dbReference type="InterPro" id="IPR013976">
    <property type="entry name" value="HDOD"/>
</dbReference>
<proteinExistence type="predicted"/>
<dbReference type="Gene3D" id="1.10.3210.10">
    <property type="entry name" value="Hypothetical protein af1432"/>
    <property type="match status" value="1"/>
</dbReference>
<reference evidence="3" key="1">
    <citation type="submission" date="2016-10" db="EMBL/GenBank/DDBJ databases">
        <authorList>
            <person name="Varghese N."/>
            <person name="Submissions S."/>
        </authorList>
    </citation>
    <scope>NUCLEOTIDE SEQUENCE [LARGE SCALE GENOMIC DNA]</scope>
    <source>
        <strain evidence="3">DSM 45422</strain>
    </source>
</reference>
<evidence type="ECO:0000313" key="2">
    <source>
        <dbReference type="EMBL" id="SDX39108.1"/>
    </source>
</evidence>
<dbReference type="PROSITE" id="PS51833">
    <property type="entry name" value="HDOD"/>
    <property type="match status" value="1"/>
</dbReference>